<accession>A0A913Z8E6</accession>
<evidence type="ECO:0000256" key="1">
    <source>
        <dbReference type="SAM" id="MobiDB-lite"/>
    </source>
</evidence>
<dbReference type="Proteomes" id="UP000887568">
    <property type="component" value="Unplaced"/>
</dbReference>
<dbReference type="AlphaFoldDB" id="A0A913Z8E6"/>
<protein>
    <submittedName>
        <fullName evidence="3">Uncharacterized protein</fullName>
    </submittedName>
</protein>
<keyword evidence="2" id="KW-0472">Membrane</keyword>
<keyword evidence="2" id="KW-1133">Transmembrane helix</keyword>
<feature type="transmembrane region" description="Helical" evidence="2">
    <location>
        <begin position="30"/>
        <end position="54"/>
    </location>
</feature>
<evidence type="ECO:0000313" key="3">
    <source>
        <dbReference type="EnsemblMetazoa" id="XP_038047125.1"/>
    </source>
</evidence>
<dbReference type="GeneID" id="119721225"/>
<dbReference type="RefSeq" id="XP_038047125.1">
    <property type="nucleotide sequence ID" value="XM_038191197.1"/>
</dbReference>
<keyword evidence="4" id="KW-1185">Reference proteome</keyword>
<organism evidence="3 4">
    <name type="scientific">Patiria miniata</name>
    <name type="common">Bat star</name>
    <name type="synonym">Asterina miniata</name>
    <dbReference type="NCBI Taxonomy" id="46514"/>
    <lineage>
        <taxon>Eukaryota</taxon>
        <taxon>Metazoa</taxon>
        <taxon>Echinodermata</taxon>
        <taxon>Eleutherozoa</taxon>
        <taxon>Asterozoa</taxon>
        <taxon>Asteroidea</taxon>
        <taxon>Valvatacea</taxon>
        <taxon>Valvatida</taxon>
        <taxon>Asterinidae</taxon>
        <taxon>Patiria</taxon>
    </lineage>
</organism>
<feature type="compositionally biased region" description="Polar residues" evidence="1">
    <location>
        <begin position="82"/>
        <end position="92"/>
    </location>
</feature>
<reference evidence="3" key="1">
    <citation type="submission" date="2022-11" db="UniProtKB">
        <authorList>
            <consortium name="EnsemblMetazoa"/>
        </authorList>
    </citation>
    <scope>IDENTIFICATION</scope>
</reference>
<sequence length="119" mass="13073">MSSSVTVTQGHVMTLPYKELNPDPSETPSAIFIAIPIVALIALIVLICVLFRWWCRKYKGEKSFTKCSSSDKIPDTKVPSAPGSSDSPRSTPCVQLLLPERVLYTTQPSDILQRSSTTC</sequence>
<evidence type="ECO:0000313" key="4">
    <source>
        <dbReference type="Proteomes" id="UP000887568"/>
    </source>
</evidence>
<keyword evidence="2" id="KW-0812">Transmembrane</keyword>
<name>A0A913Z8E6_PATMI</name>
<proteinExistence type="predicted"/>
<dbReference type="EnsemblMetazoa" id="XM_038191197.1">
    <property type="protein sequence ID" value="XP_038047125.1"/>
    <property type="gene ID" value="LOC119721225"/>
</dbReference>
<evidence type="ECO:0000256" key="2">
    <source>
        <dbReference type="SAM" id="Phobius"/>
    </source>
</evidence>
<feature type="region of interest" description="Disordered" evidence="1">
    <location>
        <begin position="62"/>
        <end position="92"/>
    </location>
</feature>